<feature type="domain" description="Major facilitator superfamily (MFS) profile" evidence="8">
    <location>
        <begin position="139"/>
        <end position="652"/>
    </location>
</feature>
<feature type="transmembrane region" description="Helical" evidence="7">
    <location>
        <begin position="337"/>
        <end position="355"/>
    </location>
</feature>
<evidence type="ECO:0000256" key="6">
    <source>
        <dbReference type="SAM" id="MobiDB-lite"/>
    </source>
</evidence>
<dbReference type="FunFam" id="1.20.1250.20:FF:000196">
    <property type="entry name" value="MFS toxin efflux pump (AflT)"/>
    <property type="match status" value="1"/>
</dbReference>
<evidence type="ECO:0000256" key="4">
    <source>
        <dbReference type="ARBA" id="ARBA00022989"/>
    </source>
</evidence>
<dbReference type="SUPFAM" id="SSF103473">
    <property type="entry name" value="MFS general substrate transporter"/>
    <property type="match status" value="1"/>
</dbReference>
<dbReference type="InterPro" id="IPR020846">
    <property type="entry name" value="MFS_dom"/>
</dbReference>
<proteinExistence type="predicted"/>
<evidence type="ECO:0000259" key="8">
    <source>
        <dbReference type="PROSITE" id="PS50850"/>
    </source>
</evidence>
<feature type="transmembrane region" description="Helical" evidence="7">
    <location>
        <begin position="469"/>
        <end position="487"/>
    </location>
</feature>
<evidence type="ECO:0000256" key="5">
    <source>
        <dbReference type="ARBA" id="ARBA00023136"/>
    </source>
</evidence>
<reference evidence="10" key="1">
    <citation type="submission" date="2010-09" db="EMBL/GenBank/DDBJ databases">
        <title>The genome sequence of Geomyces destructans 20631-21.</title>
        <authorList>
            <consortium name="The Broad Institute Genome Sequencing Platform"/>
            <person name="Cuomo C.A."/>
            <person name="Blehert D.S."/>
            <person name="Lorch J.M."/>
            <person name="Young S.K."/>
            <person name="Zeng Q."/>
            <person name="Gargeya S."/>
            <person name="Fitzgerald M."/>
            <person name="Haas B."/>
            <person name="Abouelleil A."/>
            <person name="Alvarado L."/>
            <person name="Arachchi H.M."/>
            <person name="Berlin A."/>
            <person name="Brown A."/>
            <person name="Chapman S.B."/>
            <person name="Chen Z."/>
            <person name="Dunbar C."/>
            <person name="Freedman E."/>
            <person name="Gearin G."/>
            <person name="Gellesch M."/>
            <person name="Goldberg J."/>
            <person name="Griggs A."/>
            <person name="Gujja S."/>
            <person name="Heiman D."/>
            <person name="Howarth C."/>
            <person name="Larson L."/>
            <person name="Lui A."/>
            <person name="MacDonald P.J.P."/>
            <person name="Montmayeur A."/>
            <person name="Murphy C."/>
            <person name="Neiman D."/>
            <person name="Pearson M."/>
            <person name="Priest M."/>
            <person name="Roberts A."/>
            <person name="Saif S."/>
            <person name="Shea T."/>
            <person name="Shenoy N."/>
            <person name="Sisk P."/>
            <person name="Stolte C."/>
            <person name="Sykes S."/>
            <person name="Wortman J."/>
            <person name="Nusbaum C."/>
            <person name="Birren B."/>
        </authorList>
    </citation>
    <scope>NUCLEOTIDE SEQUENCE [LARGE SCALE GENOMIC DNA]</scope>
    <source>
        <strain evidence="10">ATCC MYA-4855 / 20631-21</strain>
    </source>
</reference>
<feature type="compositionally biased region" description="Basic and acidic residues" evidence="6">
    <location>
        <begin position="91"/>
        <end position="104"/>
    </location>
</feature>
<keyword evidence="5 7" id="KW-0472">Membrane</keyword>
<sequence>MADLSIYMCRSSSLCHILLFSQYNSHILASASSSSSPSLPFLHTPTLPVSLPTTFHYHIIPQNTTTPSLAKLPPTAPMTEHIPSSATSMVDEEKMEKKLAESTTDRPTSGSKASLKDNLSANNAAPETVYPTGFRMAAIVVALALGIFLVALDMTIVATAIPKITDTKGFKGLDLIAWYSSGFFLTLGSFQSTWGKIYKYLPLKISFLISIAVFELGSLICGVAPNSTALIVGRAIAGAGGAGIASGGYTIIAFSASPKMAPAFTGLLGASYGVASVIGPLLGGVFADHATWRWCFYINLPIGGVAAIIIFLYFQTPPAAIPTPAPLCEKLLQMDPLGNLIVVIGVVCYILALQWGGVTKSWSSGPVIGTLVAFGLCIFLFIGVEYYLGERGMVVGRLLKKRTIWVPMLYSPFLGGAFFVLLYYLPIYFQVVGGVSPSESGIRNLAMIIATSIATIASGAMISMFGHYVYILIAGGAFTAIGAGLIYTLDLHSAASQWIGYQVLAGLGVGLSIQCAIIVAQSTSAPSDVSSATAMVLFTQTIGGAFFVSAGQTAFTNILLKRAQIYVPGIDPQRILAVGAGQIREAFAEDVVEGVISAYMDGLRGAFAIAIACATLATLIGAGGGGLSLRGWRGVLCELLRAGVITNELVEE</sequence>
<evidence type="ECO:0000256" key="1">
    <source>
        <dbReference type="ARBA" id="ARBA00004141"/>
    </source>
</evidence>
<dbReference type="GO" id="GO:0022857">
    <property type="term" value="F:transmembrane transporter activity"/>
    <property type="evidence" value="ECO:0007669"/>
    <property type="project" value="InterPro"/>
</dbReference>
<dbReference type="PANTHER" id="PTHR23501:SF177">
    <property type="entry name" value="MAJOR FACILITATOR SUPERFAMILY (MFS) PROFILE DOMAIN-CONTAINING PROTEIN-RELATED"/>
    <property type="match status" value="1"/>
</dbReference>
<evidence type="ECO:0000256" key="3">
    <source>
        <dbReference type="ARBA" id="ARBA00022692"/>
    </source>
</evidence>
<dbReference type="Pfam" id="PF07690">
    <property type="entry name" value="MFS_1"/>
    <property type="match status" value="1"/>
</dbReference>
<dbReference type="AlphaFoldDB" id="L8FLU3"/>
<feature type="compositionally biased region" description="Polar residues" evidence="6">
    <location>
        <begin position="105"/>
        <end position="117"/>
    </location>
</feature>
<evidence type="ECO:0000256" key="7">
    <source>
        <dbReference type="SAM" id="Phobius"/>
    </source>
</evidence>
<dbReference type="InterPro" id="IPR011701">
    <property type="entry name" value="MFS"/>
</dbReference>
<evidence type="ECO:0000256" key="2">
    <source>
        <dbReference type="ARBA" id="ARBA00022448"/>
    </source>
</evidence>
<feature type="transmembrane region" description="Helical" evidence="7">
    <location>
        <begin position="532"/>
        <end position="551"/>
    </location>
</feature>
<dbReference type="FunCoup" id="L8FLU3">
    <property type="interactions" value="50"/>
</dbReference>
<organism evidence="9 10">
    <name type="scientific">Pseudogymnoascus destructans (strain ATCC MYA-4855 / 20631-21)</name>
    <name type="common">Bat white-nose syndrome fungus</name>
    <name type="synonym">Geomyces destructans</name>
    <dbReference type="NCBI Taxonomy" id="658429"/>
    <lineage>
        <taxon>Eukaryota</taxon>
        <taxon>Fungi</taxon>
        <taxon>Dikarya</taxon>
        <taxon>Ascomycota</taxon>
        <taxon>Pezizomycotina</taxon>
        <taxon>Leotiomycetes</taxon>
        <taxon>Thelebolales</taxon>
        <taxon>Thelebolaceae</taxon>
        <taxon>Pseudogymnoascus</taxon>
    </lineage>
</organism>
<dbReference type="InParanoid" id="L8FLU3"/>
<feature type="transmembrane region" description="Helical" evidence="7">
    <location>
        <begin position="499"/>
        <end position="520"/>
    </location>
</feature>
<feature type="transmembrane region" description="Helical" evidence="7">
    <location>
        <begin position="296"/>
        <end position="316"/>
    </location>
</feature>
<feature type="transmembrane region" description="Helical" evidence="7">
    <location>
        <begin position="409"/>
        <end position="429"/>
    </location>
</feature>
<dbReference type="Gene3D" id="1.20.1720.10">
    <property type="entry name" value="Multidrug resistance protein D"/>
    <property type="match status" value="1"/>
</dbReference>
<evidence type="ECO:0000313" key="9">
    <source>
        <dbReference type="EMBL" id="ELR01902.1"/>
    </source>
</evidence>
<dbReference type="VEuPathDB" id="FungiDB:GMDG_05084"/>
<gene>
    <name evidence="9" type="ORF">GMDG_05084</name>
</gene>
<dbReference type="PANTHER" id="PTHR23501">
    <property type="entry name" value="MAJOR FACILITATOR SUPERFAMILY"/>
    <property type="match status" value="1"/>
</dbReference>
<dbReference type="InterPro" id="IPR036259">
    <property type="entry name" value="MFS_trans_sf"/>
</dbReference>
<dbReference type="Gene3D" id="1.20.1250.20">
    <property type="entry name" value="MFS general substrate transporter like domains"/>
    <property type="match status" value="1"/>
</dbReference>
<accession>L8FLU3</accession>
<name>L8FLU3_PSED2</name>
<keyword evidence="10" id="KW-1185">Reference proteome</keyword>
<keyword evidence="4 7" id="KW-1133">Transmembrane helix</keyword>
<feature type="region of interest" description="Disordered" evidence="6">
    <location>
        <begin position="68"/>
        <end position="117"/>
    </location>
</feature>
<feature type="transmembrane region" description="Helical" evidence="7">
    <location>
        <begin position="606"/>
        <end position="629"/>
    </location>
</feature>
<dbReference type="HOGENOM" id="CLU_000960_22_1_1"/>
<dbReference type="Proteomes" id="UP000011064">
    <property type="component" value="Unassembled WGS sequence"/>
</dbReference>
<evidence type="ECO:0000313" key="10">
    <source>
        <dbReference type="Proteomes" id="UP000011064"/>
    </source>
</evidence>
<dbReference type="OrthoDB" id="10021397at2759"/>
<protein>
    <recommendedName>
        <fullName evidence="8">Major facilitator superfamily (MFS) profile domain-containing protein</fullName>
    </recommendedName>
</protein>
<dbReference type="CDD" id="cd17502">
    <property type="entry name" value="MFS_Azr1_MDR_like"/>
    <property type="match status" value="1"/>
</dbReference>
<feature type="transmembrane region" description="Helical" evidence="7">
    <location>
        <begin position="137"/>
        <end position="161"/>
    </location>
</feature>
<feature type="transmembrane region" description="Helical" evidence="7">
    <location>
        <begin position="206"/>
        <end position="225"/>
    </location>
</feature>
<comment type="subcellular location">
    <subcellularLocation>
        <location evidence="1">Membrane</location>
        <topology evidence="1">Multi-pass membrane protein</topology>
    </subcellularLocation>
</comment>
<dbReference type="PROSITE" id="PS50850">
    <property type="entry name" value="MFS"/>
    <property type="match status" value="1"/>
</dbReference>
<keyword evidence="2" id="KW-0813">Transport</keyword>
<keyword evidence="3 7" id="KW-0812">Transmembrane</keyword>
<feature type="transmembrane region" description="Helical" evidence="7">
    <location>
        <begin position="264"/>
        <end position="284"/>
    </location>
</feature>
<feature type="transmembrane region" description="Helical" evidence="7">
    <location>
        <begin position="367"/>
        <end position="388"/>
    </location>
</feature>
<dbReference type="GO" id="GO:0005886">
    <property type="term" value="C:plasma membrane"/>
    <property type="evidence" value="ECO:0007669"/>
    <property type="project" value="TreeGrafter"/>
</dbReference>
<dbReference type="EMBL" id="GL573269">
    <property type="protein sequence ID" value="ELR01902.1"/>
    <property type="molecule type" value="Genomic_DNA"/>
</dbReference>
<feature type="transmembrane region" description="Helical" evidence="7">
    <location>
        <begin position="176"/>
        <end position="194"/>
    </location>
</feature>
<dbReference type="FunFam" id="1.20.1720.10:FF:000012">
    <property type="entry name" value="MFS toxin efflux pump (AflT)"/>
    <property type="match status" value="1"/>
</dbReference>
<feature type="transmembrane region" description="Helical" evidence="7">
    <location>
        <begin position="231"/>
        <end position="252"/>
    </location>
</feature>
<feature type="transmembrane region" description="Helical" evidence="7">
    <location>
        <begin position="441"/>
        <end position="462"/>
    </location>
</feature>